<accession>A0ABY0R0D2</accession>
<proteinExistence type="predicted"/>
<name>A0ABY0R0D2_9FLAO</name>
<reference evidence="1 2" key="1">
    <citation type="submission" date="2016-10" db="EMBL/GenBank/DDBJ databases">
        <authorList>
            <person name="Varghese N."/>
            <person name="Submissions S."/>
        </authorList>
    </citation>
    <scope>NUCLEOTIDE SEQUENCE [LARGE SCALE GENOMIC DNA]</scope>
    <source>
        <strain evidence="1 2">CGMCC 1.10941</strain>
    </source>
</reference>
<comment type="caution">
    <text evidence="1">The sequence shown here is derived from an EMBL/GenBank/DDBJ whole genome shotgun (WGS) entry which is preliminary data.</text>
</comment>
<dbReference type="Proteomes" id="UP000199242">
    <property type="component" value="Unassembled WGS sequence"/>
</dbReference>
<gene>
    <name evidence="1" type="ORF">SAMN05216273_11762</name>
</gene>
<organism evidence="1 2">
    <name type="scientific">Chryseobacterium taihuense</name>
    <dbReference type="NCBI Taxonomy" id="1141221"/>
    <lineage>
        <taxon>Bacteria</taxon>
        <taxon>Pseudomonadati</taxon>
        <taxon>Bacteroidota</taxon>
        <taxon>Flavobacteriia</taxon>
        <taxon>Flavobacteriales</taxon>
        <taxon>Weeksellaceae</taxon>
        <taxon>Chryseobacterium group</taxon>
        <taxon>Chryseobacterium</taxon>
    </lineage>
</organism>
<dbReference type="EMBL" id="FNHD01000017">
    <property type="protein sequence ID" value="SDM21721.1"/>
    <property type="molecule type" value="Genomic_DNA"/>
</dbReference>
<keyword evidence="2" id="KW-1185">Reference proteome</keyword>
<dbReference type="RefSeq" id="WP_089745134.1">
    <property type="nucleotide sequence ID" value="NZ_FNHD01000017.1"/>
</dbReference>
<protein>
    <submittedName>
        <fullName evidence="1">Uncharacterized protein</fullName>
    </submittedName>
</protein>
<evidence type="ECO:0000313" key="1">
    <source>
        <dbReference type="EMBL" id="SDM21721.1"/>
    </source>
</evidence>
<sequence>MNEYSSIYGYIKINRDYKKSANFIKSIGIDNDYPFINTNMFSLGDYEIPFYYENPIFGFAATYKYFGLELNDWNSLILKIERILRNIDFENAQFHVESSIGDFTLYWESLDKKFYSEEKENDKIIQLTKTEEWYFGFGKRSVFGGYLDETQIFNDYEDLRNLSNLNFKYPIPKNQPRNL</sequence>
<evidence type="ECO:0000313" key="2">
    <source>
        <dbReference type="Proteomes" id="UP000199242"/>
    </source>
</evidence>